<dbReference type="PANTHER" id="PTHR10434">
    <property type="entry name" value="1-ACYL-SN-GLYCEROL-3-PHOSPHATE ACYLTRANSFERASE"/>
    <property type="match status" value="1"/>
</dbReference>
<dbReference type="InterPro" id="IPR002123">
    <property type="entry name" value="Plipid/glycerol_acylTrfase"/>
</dbReference>
<evidence type="ECO:0000256" key="2">
    <source>
        <dbReference type="ARBA" id="ARBA00023315"/>
    </source>
</evidence>
<dbReference type="Pfam" id="PF01553">
    <property type="entry name" value="Acyltransferase"/>
    <property type="match status" value="1"/>
</dbReference>
<keyword evidence="5" id="KW-1185">Reference proteome</keyword>
<dbReference type="GO" id="GO:0006654">
    <property type="term" value="P:phosphatidic acid biosynthetic process"/>
    <property type="evidence" value="ECO:0007669"/>
    <property type="project" value="TreeGrafter"/>
</dbReference>
<evidence type="ECO:0000259" key="3">
    <source>
        <dbReference type="SMART" id="SM00563"/>
    </source>
</evidence>
<evidence type="ECO:0000313" key="5">
    <source>
        <dbReference type="Proteomes" id="UP000184082"/>
    </source>
</evidence>
<dbReference type="Gene3D" id="3.40.1130.10">
    <property type="entry name" value="Glycerol-3-phosphate (1)-acyltransferase"/>
    <property type="match status" value="1"/>
</dbReference>
<protein>
    <submittedName>
        <fullName evidence="4">1-acyl-sn-glycerol-3-phosphate acyltransferase</fullName>
    </submittedName>
</protein>
<dbReference type="GO" id="GO:0003841">
    <property type="term" value="F:1-acylglycerol-3-phosphate O-acyltransferase activity"/>
    <property type="evidence" value="ECO:0007669"/>
    <property type="project" value="TreeGrafter"/>
</dbReference>
<feature type="domain" description="Phospholipid/glycerol acyltransferase" evidence="3">
    <location>
        <begin position="54"/>
        <end position="167"/>
    </location>
</feature>
<reference evidence="4 5" key="1">
    <citation type="submission" date="2016-11" db="EMBL/GenBank/DDBJ databases">
        <authorList>
            <person name="Jaros S."/>
            <person name="Januszkiewicz K."/>
            <person name="Wedrychowicz H."/>
        </authorList>
    </citation>
    <scope>NUCLEOTIDE SEQUENCE [LARGE SCALE GENOMIC DNA]</scope>
    <source>
        <strain evidence="4 5">DSM 14501</strain>
    </source>
</reference>
<dbReference type="SMART" id="SM00563">
    <property type="entry name" value="PlsC"/>
    <property type="match status" value="1"/>
</dbReference>
<keyword evidence="1 4" id="KW-0808">Transferase</keyword>
<accession>A0A1M6SHP1</accession>
<dbReference type="SUPFAM" id="SSF69593">
    <property type="entry name" value="Glycerol-3-phosphate (1)-acyltransferase"/>
    <property type="match status" value="1"/>
</dbReference>
<name>A0A1M6SHP1_9FIRM</name>
<dbReference type="EMBL" id="FRAJ01000018">
    <property type="protein sequence ID" value="SHK44180.1"/>
    <property type="molecule type" value="Genomic_DNA"/>
</dbReference>
<evidence type="ECO:0000256" key="1">
    <source>
        <dbReference type="ARBA" id="ARBA00022679"/>
    </source>
</evidence>
<dbReference type="CDD" id="cd07989">
    <property type="entry name" value="LPLAT_AGPAT-like"/>
    <property type="match status" value="1"/>
</dbReference>
<dbReference type="Proteomes" id="UP000184082">
    <property type="component" value="Unassembled WGS sequence"/>
</dbReference>
<evidence type="ECO:0000313" key="4">
    <source>
        <dbReference type="EMBL" id="SHK44180.1"/>
    </source>
</evidence>
<dbReference type="STRING" id="1121266.SAMN02745883_02061"/>
<gene>
    <name evidence="4" type="ORF">SAMN02745883_02061</name>
</gene>
<organism evidence="4 5">
    <name type="scientific">Caminicella sporogenes DSM 14501</name>
    <dbReference type="NCBI Taxonomy" id="1121266"/>
    <lineage>
        <taxon>Bacteria</taxon>
        <taxon>Bacillati</taxon>
        <taxon>Bacillota</taxon>
        <taxon>Clostridia</taxon>
        <taxon>Peptostreptococcales</taxon>
        <taxon>Caminicellaceae</taxon>
        <taxon>Caminicella</taxon>
    </lineage>
</organism>
<proteinExistence type="predicted"/>
<dbReference type="AlphaFoldDB" id="A0A1M6SHP1"/>
<sequence>MSILLNALAKTANIIPKNIRKNLTSKVIDYSLKKYAEIEVVNLDIVEKRKSIPTIYIGNHLSNIDGVVLNKFLKNNNIAFMAGVKLSKNPLTNLVLETVNTILITPNSADKKAIKSAVNHLKNGGSIFIFPEGTRSRTGSLIKAKKGFILLAKMANVEIVPVALEGTEKLLPINDANMGKEKFNYGKVKITFGKPFYLPKKTKENKDYWTDFATEYSMKKIAELLSPKYQGVYRI</sequence>
<dbReference type="PANTHER" id="PTHR10434:SF40">
    <property type="entry name" value="1-ACYL-SN-GLYCEROL-3-PHOSPHATE ACYLTRANSFERASE"/>
    <property type="match status" value="1"/>
</dbReference>
<dbReference type="RefSeq" id="WP_072968217.1">
    <property type="nucleotide sequence ID" value="NZ_FRAJ01000018.1"/>
</dbReference>
<keyword evidence="2 4" id="KW-0012">Acyltransferase</keyword>